<reference evidence="3 4" key="1">
    <citation type="submission" date="2024-04" db="EMBL/GenBank/DDBJ databases">
        <title>Tritrichomonas musculus Genome.</title>
        <authorList>
            <person name="Alves-Ferreira E."/>
            <person name="Grigg M."/>
            <person name="Lorenzi H."/>
            <person name="Galac M."/>
        </authorList>
    </citation>
    <scope>NUCLEOTIDE SEQUENCE [LARGE SCALE GENOMIC DNA]</scope>
    <source>
        <strain evidence="3 4">EAF2021</strain>
    </source>
</reference>
<accession>A0ABR2GVV6</accession>
<evidence type="ECO:0000256" key="1">
    <source>
        <dbReference type="SAM" id="MobiDB-lite"/>
    </source>
</evidence>
<dbReference type="SUPFAM" id="SSF56112">
    <property type="entry name" value="Protein kinase-like (PK-like)"/>
    <property type="match status" value="1"/>
</dbReference>
<feature type="domain" description="Protein kinase" evidence="2">
    <location>
        <begin position="528"/>
        <end position="819"/>
    </location>
</feature>
<name>A0ABR2GVV6_9EUKA</name>
<comment type="caution">
    <text evidence="3">The sequence shown here is derived from an EMBL/GenBank/DDBJ whole genome shotgun (WGS) entry which is preliminary data.</text>
</comment>
<dbReference type="PANTHER" id="PTHR23257:SF969">
    <property type="entry name" value="INTEGRIN-LINKED PROTEIN KINASE"/>
    <property type="match status" value="1"/>
</dbReference>
<dbReference type="InterPro" id="IPR026906">
    <property type="entry name" value="LRR_5"/>
</dbReference>
<evidence type="ECO:0000313" key="4">
    <source>
        <dbReference type="Proteomes" id="UP001470230"/>
    </source>
</evidence>
<dbReference type="InterPro" id="IPR011009">
    <property type="entry name" value="Kinase-like_dom_sf"/>
</dbReference>
<gene>
    <name evidence="3" type="ORF">M9Y10_036009</name>
</gene>
<dbReference type="Gene3D" id="1.10.510.10">
    <property type="entry name" value="Transferase(Phosphotransferase) domain 1"/>
    <property type="match status" value="1"/>
</dbReference>
<feature type="compositionally biased region" description="Acidic residues" evidence="1">
    <location>
        <begin position="602"/>
        <end position="618"/>
    </location>
</feature>
<feature type="region of interest" description="Disordered" evidence="1">
    <location>
        <begin position="600"/>
        <end position="628"/>
    </location>
</feature>
<protein>
    <recommendedName>
        <fullName evidence="2">Protein kinase domain-containing protein</fullName>
    </recommendedName>
</protein>
<dbReference type="InterPro" id="IPR008271">
    <property type="entry name" value="Ser/Thr_kinase_AS"/>
</dbReference>
<dbReference type="PROSITE" id="PS50011">
    <property type="entry name" value="PROTEIN_KINASE_DOM"/>
    <property type="match status" value="1"/>
</dbReference>
<evidence type="ECO:0000313" key="3">
    <source>
        <dbReference type="EMBL" id="KAK8838059.1"/>
    </source>
</evidence>
<feature type="region of interest" description="Disordered" evidence="1">
    <location>
        <begin position="846"/>
        <end position="879"/>
    </location>
</feature>
<sequence length="879" mass="101149">MSEELELENRLRVRINPKELTAEVIRSSNVTGTVIVPRYAISEKKKFKIITIGYNAFYDVKFDSLIFAEDSEVESFEGSAFFFASFKKLQIPPKLKKLNYQWCYCVRDLIDIEVSRKNELFSYVDNKYLVGKSDAASDVFDILYYARYDIEEAVIPPQIKIIHGCSFSSHPKLQSVISPTKSNLKRIESLSFFQSTISKLVLPETLEYIHCGAFQDTTNLKEIEISEKNDLFSVIDETLFVTKSDRSLKGFDVLIFCRRDAENVKIPSSIKVINEHAFYYCSELTTMAFEGGSSLETICKDAISYNHSLKSIVFPPSVKYVNLAGINSNHNLESVEFLGDYVKIAAYNFQCCSQGMSLSFPNAKKLEFDKDSMEHLPEGSKVKIRRGAELVGEEFSKIKSKIEFIESNETSNQKVYTSSEKVYQEIKNTKIEKEEEFSIERSSIKSKSEQEYSDIISRCMKRIRFLESRLGKYEEVFPFDMKCEKSDEEVESEMKEEEYEEIDSESEKIVRGRGGKSIFIDEEEESHQRVICQIGEGATSVTYKVIDERRDEELCKKVLKAEEGRTTFNDFRNIYKEFEVLAGMNHPSICKCVGLNPQEKLNDDDKDTNEEDEDEDEIEIKSKFTPGSTNKDKSKTTIAIFLKFHPMNLRECLERDILNNTLKAKLVVEIVFGMLHIHEHGMIHRDLKLENVMVNYIFEAQLIDFGLAHVDAMKSTMTSMTKGIGTLAYMSPEMSNEEEYDNKTDVYSFGVLLFVLFTRRFPKQNLKDKLNNKPIKFPEASPSISSFTISLIKKCMSFEAKKRPSFSDIVSEMYAHRFKMAEGVDYEIVLSRFRTLNRFRALHKQSKTMPVKEPAQPKSKLPPLSNRKPTAKPVIKKPI</sequence>
<dbReference type="EMBL" id="JAPFFF010000057">
    <property type="protein sequence ID" value="KAK8838059.1"/>
    <property type="molecule type" value="Genomic_DNA"/>
</dbReference>
<keyword evidence="4" id="KW-1185">Reference proteome</keyword>
<dbReference type="Gene3D" id="3.80.10.10">
    <property type="entry name" value="Ribonuclease Inhibitor"/>
    <property type="match status" value="2"/>
</dbReference>
<evidence type="ECO:0000259" key="2">
    <source>
        <dbReference type="PROSITE" id="PS50011"/>
    </source>
</evidence>
<organism evidence="3 4">
    <name type="scientific">Tritrichomonas musculus</name>
    <dbReference type="NCBI Taxonomy" id="1915356"/>
    <lineage>
        <taxon>Eukaryota</taxon>
        <taxon>Metamonada</taxon>
        <taxon>Parabasalia</taxon>
        <taxon>Tritrichomonadida</taxon>
        <taxon>Tritrichomonadidae</taxon>
        <taxon>Tritrichomonas</taxon>
    </lineage>
</organism>
<dbReference type="SMART" id="SM00220">
    <property type="entry name" value="S_TKc"/>
    <property type="match status" value="1"/>
</dbReference>
<dbReference type="Gene3D" id="3.30.200.20">
    <property type="entry name" value="Phosphorylase Kinase, domain 1"/>
    <property type="match status" value="1"/>
</dbReference>
<dbReference type="Pfam" id="PF13306">
    <property type="entry name" value="LRR_5"/>
    <property type="match status" value="3"/>
</dbReference>
<dbReference type="Pfam" id="PF00069">
    <property type="entry name" value="Pkinase"/>
    <property type="match status" value="1"/>
</dbReference>
<dbReference type="InterPro" id="IPR050167">
    <property type="entry name" value="Ser_Thr_protein_kinase"/>
</dbReference>
<dbReference type="InterPro" id="IPR032675">
    <property type="entry name" value="LRR_dom_sf"/>
</dbReference>
<dbReference type="Proteomes" id="UP001470230">
    <property type="component" value="Unassembled WGS sequence"/>
</dbReference>
<dbReference type="PROSITE" id="PS00108">
    <property type="entry name" value="PROTEIN_KINASE_ST"/>
    <property type="match status" value="1"/>
</dbReference>
<dbReference type="InterPro" id="IPR000719">
    <property type="entry name" value="Prot_kinase_dom"/>
</dbReference>
<proteinExistence type="predicted"/>
<dbReference type="PANTHER" id="PTHR23257">
    <property type="entry name" value="SERINE-THREONINE PROTEIN KINASE"/>
    <property type="match status" value="1"/>
</dbReference>